<dbReference type="PANTHER" id="PTHR34144">
    <property type="entry name" value="CHROMOSOME 8, WHOLE GENOME SHOTGUN SEQUENCE"/>
    <property type="match status" value="1"/>
</dbReference>
<proteinExistence type="predicted"/>
<gene>
    <name evidence="2" type="ORF">GGX14DRAFT_453713</name>
</gene>
<feature type="transmembrane region" description="Helical" evidence="1">
    <location>
        <begin position="160"/>
        <end position="180"/>
    </location>
</feature>
<dbReference type="GO" id="GO:0016757">
    <property type="term" value="F:glycosyltransferase activity"/>
    <property type="evidence" value="ECO:0007669"/>
    <property type="project" value="UniProtKB-KW"/>
</dbReference>
<evidence type="ECO:0000313" key="3">
    <source>
        <dbReference type="Proteomes" id="UP001219525"/>
    </source>
</evidence>
<accession>A0AAD6VCE6</accession>
<reference evidence="2" key="1">
    <citation type="submission" date="2023-03" db="EMBL/GenBank/DDBJ databases">
        <title>Massive genome expansion in bonnet fungi (Mycena s.s.) driven by repeated elements and novel gene families across ecological guilds.</title>
        <authorList>
            <consortium name="Lawrence Berkeley National Laboratory"/>
            <person name="Harder C.B."/>
            <person name="Miyauchi S."/>
            <person name="Viragh M."/>
            <person name="Kuo A."/>
            <person name="Thoen E."/>
            <person name="Andreopoulos B."/>
            <person name="Lu D."/>
            <person name="Skrede I."/>
            <person name="Drula E."/>
            <person name="Henrissat B."/>
            <person name="Morin E."/>
            <person name="Kohler A."/>
            <person name="Barry K."/>
            <person name="LaButti K."/>
            <person name="Morin E."/>
            <person name="Salamov A."/>
            <person name="Lipzen A."/>
            <person name="Mereny Z."/>
            <person name="Hegedus B."/>
            <person name="Baldrian P."/>
            <person name="Stursova M."/>
            <person name="Weitz H."/>
            <person name="Taylor A."/>
            <person name="Grigoriev I.V."/>
            <person name="Nagy L.G."/>
            <person name="Martin F."/>
            <person name="Kauserud H."/>
        </authorList>
    </citation>
    <scope>NUCLEOTIDE SEQUENCE</scope>
    <source>
        <strain evidence="2">9144</strain>
    </source>
</reference>
<dbReference type="InterPro" id="IPR021047">
    <property type="entry name" value="Mannosyltransferase_CMT1"/>
</dbReference>
<keyword evidence="1" id="KW-0472">Membrane</keyword>
<comment type="caution">
    <text evidence="2">The sequence shown here is derived from an EMBL/GenBank/DDBJ whole genome shotgun (WGS) entry which is preliminary data.</text>
</comment>
<evidence type="ECO:0000256" key="1">
    <source>
        <dbReference type="SAM" id="Phobius"/>
    </source>
</evidence>
<protein>
    <submittedName>
        <fullName evidence="2">Cryptococcal mannosyltransferase 1-domain-containing protein</fullName>
    </submittedName>
</protein>
<evidence type="ECO:0000313" key="2">
    <source>
        <dbReference type="EMBL" id="KAJ7208978.1"/>
    </source>
</evidence>
<name>A0AAD6VCE6_9AGAR</name>
<feature type="transmembrane region" description="Helical" evidence="1">
    <location>
        <begin position="42"/>
        <end position="62"/>
    </location>
</feature>
<sequence>MQRLQGLLERTRYAFSRHHIPRPLIPIVQLLAWLLSNAWRVFVRFFSLIASVGCFCFVWRAVSTFYTQKLGVPWAPAFPVPRTAFVITLVAIPIWGAAMTVFMVLSVVVTRGWGSLGGLLGRSRRYEPVALDLDDVEVEETRRRRARDPRGSAHGKSQRARWLIILCLYLSAMVFGVYMLRTYELPLDHRFKERVELANRVPKREGYGTGEKLFIAAIFYNNGGVLPYWIKEITKLIYYLGTDTVFVSIVESNSWDDSPALLEAFDQTLEKMNVARRIITHESTILRPPSMETAPPRIQYLSAVRNLAMSPLVEHGGYTRVLWSNDVFVEAEAIVELLDTKGGEYDMACGLDFQWWGLYDMWVIRDRLGRIASTLWPYFLEDTGFRAVMADEPAPVFACWNGIAAMRADPFLPRALRSGDQLSAAPRARPLAATHPLHPRPANETPAAAPPLRFRASAPGECFSSESFLLPYDLRRVYGLEHIYANPRVVNAYTWEYYVWAKYVLRHWAVKWWIETVENGNGVHLAKMVLGDPARVWQWDGGECHPTAMHASALDTLGIPVLASLYDSVSEKSEGYYASPISTGGRS</sequence>
<keyword evidence="2" id="KW-0328">Glycosyltransferase</keyword>
<dbReference type="PANTHER" id="PTHR34144:SF7">
    <property type="entry name" value="EXPORT PROTEIN (CAP59), PUTATIVE (AFU_ORTHOLOGUE AFUA_7G05020)-RELATED"/>
    <property type="match status" value="1"/>
</dbReference>
<dbReference type="EMBL" id="JARJCW010000032">
    <property type="protein sequence ID" value="KAJ7208978.1"/>
    <property type="molecule type" value="Genomic_DNA"/>
</dbReference>
<organism evidence="2 3">
    <name type="scientific">Mycena pura</name>
    <dbReference type="NCBI Taxonomy" id="153505"/>
    <lineage>
        <taxon>Eukaryota</taxon>
        <taxon>Fungi</taxon>
        <taxon>Dikarya</taxon>
        <taxon>Basidiomycota</taxon>
        <taxon>Agaricomycotina</taxon>
        <taxon>Agaricomycetes</taxon>
        <taxon>Agaricomycetidae</taxon>
        <taxon>Agaricales</taxon>
        <taxon>Marasmiineae</taxon>
        <taxon>Mycenaceae</taxon>
        <taxon>Mycena</taxon>
    </lineage>
</organism>
<keyword evidence="2" id="KW-0808">Transferase</keyword>
<keyword evidence="3" id="KW-1185">Reference proteome</keyword>
<keyword evidence="1" id="KW-0812">Transmembrane</keyword>
<feature type="transmembrane region" description="Helical" evidence="1">
    <location>
        <begin position="83"/>
        <end position="109"/>
    </location>
</feature>
<dbReference type="AlphaFoldDB" id="A0AAD6VCE6"/>
<keyword evidence="1" id="KW-1133">Transmembrane helix</keyword>
<dbReference type="Pfam" id="PF11735">
    <property type="entry name" value="CAP59_mtransfer"/>
    <property type="match status" value="1"/>
</dbReference>
<dbReference type="Proteomes" id="UP001219525">
    <property type="component" value="Unassembled WGS sequence"/>
</dbReference>